<comment type="caution">
    <text evidence="1">The sequence shown here is derived from an EMBL/GenBank/DDBJ whole genome shotgun (WGS) entry which is preliminary data.</text>
</comment>
<gene>
    <name evidence="1" type="ORF">CHU92_03705</name>
</gene>
<dbReference type="AlphaFoldDB" id="A0A255ZNP4"/>
<dbReference type="Gene3D" id="3.40.50.620">
    <property type="entry name" value="HUPs"/>
    <property type="match status" value="1"/>
</dbReference>
<dbReference type="Gene3D" id="1.10.10.1710">
    <property type="entry name" value="Deoxyribodipyrimidine photolyase-related"/>
    <property type="match status" value="1"/>
</dbReference>
<dbReference type="InterPro" id="IPR014729">
    <property type="entry name" value="Rossmann-like_a/b/a_fold"/>
</dbReference>
<dbReference type="EMBL" id="NOXV01000186">
    <property type="protein sequence ID" value="OYQ43076.1"/>
    <property type="molecule type" value="Genomic_DNA"/>
</dbReference>
<dbReference type="Gene3D" id="1.10.579.10">
    <property type="entry name" value="DNA Cyclobutane Dipyrimidine Photolyase, subunit A, domain 3"/>
    <property type="match status" value="1"/>
</dbReference>
<sequence>MAKTYNTLRLILGDQLNRNHSWFSTTCDETLYVLMEVRTETDYTWHHIQKIAAFFCAMRGFANYLKESGHQVRYFRLSDADNLQDIPKNCGQLIKEHHIKKFEYLLPDEYRVDEILKNFCDEAGIETSFADTEHFYTHRSELAEFFKYKEKGYLMESFYRYMRKKHNILMKGDEPLTGQWNYDHDNRKKLPAGHKPVNPLVFDNDVSDIVDEILSHQIVTIGSVDKKHLIWPVNREQALELLAFFCNECLSLFGTFQDAMMPGEWSVYHSRLSFCLNTKMISPHEVIASAIKAWEGNKQGIAYNQLEGFVRQILGWREYMRGIYWLKMPEFETLNFLEHNRRLPAWYWTGETRMNCLRDAIKQSLQFAYAHHIQRLMVTGNFALLAGILPDDVDQWYLGIYIDAIHWVELTNTRGMSQFADGGLVGTKPYVSSANYINNMSHYCTTCYYDPKKRTGDKACPFNSLYWNFYDRHRAKLEFNPRIGMAYKTWDKMDAETKSGILLQADIYLENLEKI</sequence>
<name>A0A255ZNP4_9FLAO</name>
<keyword evidence="2" id="KW-1185">Reference proteome</keyword>
<dbReference type="InterPro" id="IPR036134">
    <property type="entry name" value="Crypto/Photolyase_FAD-like_sf"/>
</dbReference>
<dbReference type="RefSeq" id="WP_094412731.1">
    <property type="nucleotide sequence ID" value="NZ_NOXV01000186.1"/>
</dbReference>
<dbReference type="Proteomes" id="UP000216605">
    <property type="component" value="Unassembled WGS sequence"/>
</dbReference>
<reference evidence="1 2" key="1">
    <citation type="submission" date="2017-07" db="EMBL/GenBank/DDBJ databases">
        <title>Flavobacterium cyanobacteriorum sp. nov., isolated from cyanobacterial aggregates in a eutrophic lake.</title>
        <authorList>
            <person name="Cai H."/>
        </authorList>
    </citation>
    <scope>NUCLEOTIDE SEQUENCE [LARGE SCALE GENOMIC DNA]</scope>
    <source>
        <strain evidence="1 2">TH021</strain>
    </source>
</reference>
<organism evidence="1 2">
    <name type="scientific">Flavobacterium cyanobacteriorum</name>
    <dbReference type="NCBI Taxonomy" id="2022802"/>
    <lineage>
        <taxon>Bacteria</taxon>
        <taxon>Pseudomonadati</taxon>
        <taxon>Bacteroidota</taxon>
        <taxon>Flavobacteriia</taxon>
        <taxon>Flavobacteriales</taxon>
        <taxon>Flavobacteriaceae</taxon>
        <taxon>Flavobacterium</taxon>
    </lineage>
</organism>
<evidence type="ECO:0000313" key="1">
    <source>
        <dbReference type="EMBL" id="OYQ43076.1"/>
    </source>
</evidence>
<dbReference type="PANTHER" id="PTHR38657:SF1">
    <property type="entry name" value="SLR1343 PROTEIN"/>
    <property type="match status" value="1"/>
</dbReference>
<dbReference type="PANTHER" id="PTHR38657">
    <property type="entry name" value="SLR1343 PROTEIN"/>
    <property type="match status" value="1"/>
</dbReference>
<dbReference type="Gene3D" id="1.25.40.80">
    <property type="match status" value="1"/>
</dbReference>
<proteinExistence type="predicted"/>
<evidence type="ECO:0000313" key="2">
    <source>
        <dbReference type="Proteomes" id="UP000216605"/>
    </source>
</evidence>
<dbReference type="InterPro" id="IPR007357">
    <property type="entry name" value="PhrB-like"/>
</dbReference>
<dbReference type="GO" id="GO:0016829">
    <property type="term" value="F:lyase activity"/>
    <property type="evidence" value="ECO:0007669"/>
    <property type="project" value="UniProtKB-KW"/>
</dbReference>
<dbReference type="Pfam" id="PF04244">
    <property type="entry name" value="DPRP"/>
    <property type="match status" value="1"/>
</dbReference>
<protein>
    <submittedName>
        <fullName evidence="1">Cryptochrome/photolyase family protein</fullName>
    </submittedName>
</protein>
<dbReference type="OrthoDB" id="5288100at2"/>
<accession>A0A255ZNP4</accession>
<keyword evidence="1" id="KW-0456">Lyase</keyword>
<dbReference type="SUPFAM" id="SSF48173">
    <property type="entry name" value="Cryptochrome/photolyase FAD-binding domain"/>
    <property type="match status" value="1"/>
</dbReference>
<dbReference type="InterPro" id="IPR052551">
    <property type="entry name" value="UV-DNA_repair_photolyase"/>
</dbReference>